<evidence type="ECO:0000313" key="1">
    <source>
        <dbReference type="EMBL" id="RKF08439.1"/>
    </source>
</evidence>
<comment type="caution">
    <text evidence="1">The sequence shown here is derived from an EMBL/GenBank/DDBJ whole genome shotgun (WGS) entry which is preliminary data.</text>
</comment>
<reference evidence="1 2" key="1">
    <citation type="journal article" date="2018" name="Int. J. Syst. Bacteriol.">
        <title>Oceaniradius stylonemae gen. nov., sp. nov., isolated from a red alga, Stylonema cornu-cervi.</title>
        <authorList>
            <person name="Jeong S."/>
        </authorList>
    </citation>
    <scope>NUCLEOTIDE SEQUENCE [LARGE SCALE GENOMIC DNA]</scope>
    <source>
        <strain evidence="1 2">StC1</strain>
    </source>
</reference>
<gene>
    <name evidence="1" type="ORF">DEM25_000050</name>
</gene>
<proteinExistence type="predicted"/>
<dbReference type="AlphaFoldDB" id="A0A3A8AH84"/>
<organism evidence="1 2">
    <name type="scientific">Oceaniradius stylonematis</name>
    <dbReference type="NCBI Taxonomy" id="2184161"/>
    <lineage>
        <taxon>Bacteria</taxon>
        <taxon>Pseudomonadati</taxon>
        <taxon>Pseudomonadota</taxon>
        <taxon>Alphaproteobacteria</taxon>
        <taxon>Hyphomicrobiales</taxon>
        <taxon>Ahrensiaceae</taxon>
        <taxon>Oceaniradius</taxon>
    </lineage>
</organism>
<dbReference type="EMBL" id="QFWV02000001">
    <property type="protein sequence ID" value="RKF08439.1"/>
    <property type="molecule type" value="Genomic_DNA"/>
</dbReference>
<dbReference type="Proteomes" id="UP000246132">
    <property type="component" value="Unassembled WGS sequence"/>
</dbReference>
<accession>A0A3A8AH84</accession>
<sequence length="280" mass="29954">MQGKLPCQGMGMAERITALREKFKHLVALGHIDDMMAIARHFGVAKKTLDNWLSGANGAEPESLPRDRLRAYRGLVRTGLPPPVSDAELDAIAFGSLDGFKAAFMHRSHRPLDRVLREQATEGRLALVSDGGGLVQTDLRKTPKGAISIKPRARFHLTLSAVRLRHTLCLQFDGAQWAGLPLGLTDDGRTLAVPGFLDDGSHAKMWLGGPDETLAVFVCQFRFALAGPVSALINTGAPLDPISLSALTAAIETVDADDLIVDVIDLQTGSGGPREGPKDA</sequence>
<protein>
    <submittedName>
        <fullName evidence="1">Uncharacterized protein</fullName>
    </submittedName>
</protein>
<name>A0A3A8AH84_9HYPH</name>
<keyword evidence="2" id="KW-1185">Reference proteome</keyword>
<evidence type="ECO:0000313" key="2">
    <source>
        <dbReference type="Proteomes" id="UP000246132"/>
    </source>
</evidence>